<gene>
    <name evidence="2" type="ORF">METZ01_LOCUS403514</name>
</gene>
<dbReference type="EMBL" id="UINC01155042">
    <property type="protein sequence ID" value="SVD50660.1"/>
    <property type="molecule type" value="Genomic_DNA"/>
</dbReference>
<name>A0A382VWA0_9ZZZZ</name>
<dbReference type="InterPro" id="IPR005025">
    <property type="entry name" value="FMN_Rdtase-like_dom"/>
</dbReference>
<dbReference type="SUPFAM" id="SSF52218">
    <property type="entry name" value="Flavoproteins"/>
    <property type="match status" value="1"/>
</dbReference>
<feature type="domain" description="NADPH-dependent FMN reductase-like" evidence="1">
    <location>
        <begin position="6"/>
        <end position="147"/>
    </location>
</feature>
<dbReference type="Gene3D" id="3.40.50.360">
    <property type="match status" value="1"/>
</dbReference>
<dbReference type="InterPro" id="IPR029039">
    <property type="entry name" value="Flavoprotein-like_sf"/>
</dbReference>
<reference evidence="2" key="1">
    <citation type="submission" date="2018-05" db="EMBL/GenBank/DDBJ databases">
        <authorList>
            <person name="Lanie J.A."/>
            <person name="Ng W.-L."/>
            <person name="Kazmierczak K.M."/>
            <person name="Andrzejewski T.M."/>
            <person name="Davidsen T.M."/>
            <person name="Wayne K.J."/>
            <person name="Tettelin H."/>
            <person name="Glass J.I."/>
            <person name="Rusch D."/>
            <person name="Podicherti R."/>
            <person name="Tsui H.-C.T."/>
            <person name="Winkler M.E."/>
        </authorList>
    </citation>
    <scope>NUCLEOTIDE SEQUENCE</scope>
</reference>
<organism evidence="2">
    <name type="scientific">marine metagenome</name>
    <dbReference type="NCBI Taxonomy" id="408172"/>
    <lineage>
        <taxon>unclassified sequences</taxon>
        <taxon>metagenomes</taxon>
        <taxon>ecological metagenomes</taxon>
    </lineage>
</organism>
<protein>
    <recommendedName>
        <fullName evidence="1">NADPH-dependent FMN reductase-like domain-containing protein</fullName>
    </recommendedName>
</protein>
<proteinExistence type="predicted"/>
<evidence type="ECO:0000259" key="1">
    <source>
        <dbReference type="Pfam" id="PF03358"/>
    </source>
</evidence>
<dbReference type="GO" id="GO:0016491">
    <property type="term" value="F:oxidoreductase activity"/>
    <property type="evidence" value="ECO:0007669"/>
    <property type="project" value="InterPro"/>
</dbReference>
<sequence>MESNNTKILIISATSKNNLVLANQLSGLIDDGKSTEILNLEDFELPLFVPGTECDRETVSSLVERFRSAHGFIFCAPEYNGGVPPILSNTIAWITTFSNDWRGAFNGKMAIIATHSAGPAFRFLSTFRDQLEYLGTIVMPRTIMVEGDQTLNERSVHTIVSGFTKILNNKKGLD</sequence>
<dbReference type="Pfam" id="PF03358">
    <property type="entry name" value="FMN_red"/>
    <property type="match status" value="1"/>
</dbReference>
<accession>A0A382VWA0</accession>
<dbReference type="AlphaFoldDB" id="A0A382VWA0"/>
<evidence type="ECO:0000313" key="2">
    <source>
        <dbReference type="EMBL" id="SVD50660.1"/>
    </source>
</evidence>